<name>A0AAV0CRC8_9ASTE</name>
<feature type="compositionally biased region" description="Polar residues" evidence="1">
    <location>
        <begin position="1"/>
        <end position="12"/>
    </location>
</feature>
<feature type="compositionally biased region" description="Low complexity" evidence="1">
    <location>
        <begin position="36"/>
        <end position="47"/>
    </location>
</feature>
<feature type="region of interest" description="Disordered" evidence="1">
    <location>
        <begin position="1"/>
        <end position="49"/>
    </location>
</feature>
<protein>
    <recommendedName>
        <fullName evidence="4">PHD-type domain-containing protein</fullName>
    </recommendedName>
</protein>
<keyword evidence="3" id="KW-1185">Reference proteome</keyword>
<dbReference type="PANTHER" id="PTHR38530">
    <property type="entry name" value="OS06G0468300 PROTEIN"/>
    <property type="match status" value="1"/>
</dbReference>
<evidence type="ECO:0000313" key="3">
    <source>
        <dbReference type="Proteomes" id="UP001152523"/>
    </source>
</evidence>
<proteinExistence type="predicted"/>
<organism evidence="2 3">
    <name type="scientific">Cuscuta epithymum</name>
    <dbReference type="NCBI Taxonomy" id="186058"/>
    <lineage>
        <taxon>Eukaryota</taxon>
        <taxon>Viridiplantae</taxon>
        <taxon>Streptophyta</taxon>
        <taxon>Embryophyta</taxon>
        <taxon>Tracheophyta</taxon>
        <taxon>Spermatophyta</taxon>
        <taxon>Magnoliopsida</taxon>
        <taxon>eudicotyledons</taxon>
        <taxon>Gunneridae</taxon>
        <taxon>Pentapetalae</taxon>
        <taxon>asterids</taxon>
        <taxon>lamiids</taxon>
        <taxon>Solanales</taxon>
        <taxon>Convolvulaceae</taxon>
        <taxon>Cuscuteae</taxon>
        <taxon>Cuscuta</taxon>
        <taxon>Cuscuta subgen. Cuscuta</taxon>
    </lineage>
</organism>
<evidence type="ECO:0008006" key="4">
    <source>
        <dbReference type="Google" id="ProtNLM"/>
    </source>
</evidence>
<dbReference type="EMBL" id="CAMAPF010000036">
    <property type="protein sequence ID" value="CAH9081753.1"/>
    <property type="molecule type" value="Genomic_DNA"/>
</dbReference>
<dbReference type="AlphaFoldDB" id="A0AAV0CRC8"/>
<dbReference type="Proteomes" id="UP001152523">
    <property type="component" value="Unassembled WGS sequence"/>
</dbReference>
<sequence>MAAPNHQLSKISSALPVPPPTFPAHHPTRKRLPDGSSSNSTSFESTSLDQLPKRITRALPNFSDCHGCRTRVNHTKPKDRLQPLDSYWRIVLLCKKCIHSVNCAQICSYCFKETVNLDCFSCSHCGRCIHKNCVVRYDSSSPWSYSCKERETVLDFSVCVDCWIPKLLKNSNSCRSVEKALSKSRATRNSSKASLNDYDANLLTCKNGLKSDANKMILVSTKEKGKALRSVMDMTQSLSELPANNETDDNINRGLIVRNSITCSSSSSTDAASASKYTYNAELAFELHCSTNGFAQVSKDSHLTNTNYLPVLNARDCNYVDSKPVELEKTPKYGEGREIVVYRRRLREKCDLSISEGSVCAMDKDNSSFDSGRHELRTYKRTRLKRKELQENERNDLFFCVDGMCNSDYDSRVVLEAQSIPIDYLTKESHLYQVSIPSPAQCDGVVTLQTEKDGHYMLKYSRRCISSKPGLDDEVKCYEKVSSQSDKEDRYMIKYFRRCIPSKPKLDNQVKCDGKVILQSDKEDRYMLKYSRRCLPSKPGLYDDEVKCDGKFTPQNESCNGKDYYKFKYSRRHRGNPLYHELPLSEVIVPCQVECDVKVTSQYESCNAGDNRYSLKYSKRCIDKANLLKDTNNMDSHYLIKYSKRHACSKEGLDHNISMCDALVLTEYDP</sequence>
<evidence type="ECO:0000313" key="2">
    <source>
        <dbReference type="EMBL" id="CAH9081753.1"/>
    </source>
</evidence>
<reference evidence="2" key="1">
    <citation type="submission" date="2022-07" db="EMBL/GenBank/DDBJ databases">
        <authorList>
            <person name="Macas J."/>
            <person name="Novak P."/>
            <person name="Neumann P."/>
        </authorList>
    </citation>
    <scope>NUCLEOTIDE SEQUENCE</scope>
</reference>
<evidence type="ECO:0000256" key="1">
    <source>
        <dbReference type="SAM" id="MobiDB-lite"/>
    </source>
</evidence>
<comment type="caution">
    <text evidence="2">The sequence shown here is derived from an EMBL/GenBank/DDBJ whole genome shotgun (WGS) entry which is preliminary data.</text>
</comment>
<accession>A0AAV0CRC8</accession>
<gene>
    <name evidence="2" type="ORF">CEPIT_LOCUS7865</name>
</gene>